<keyword evidence="11" id="KW-1185">Reference proteome</keyword>
<dbReference type="RefSeq" id="WP_343792392.1">
    <property type="nucleotide sequence ID" value="NZ_BAAAEU010000024.1"/>
</dbReference>
<evidence type="ECO:0000259" key="8">
    <source>
        <dbReference type="Pfam" id="PF02225"/>
    </source>
</evidence>
<evidence type="ECO:0000256" key="1">
    <source>
        <dbReference type="ARBA" id="ARBA00011073"/>
    </source>
</evidence>
<keyword evidence="3 5" id="KW-0378">Hydrolase</keyword>
<dbReference type="Gene3D" id="3.40.50.200">
    <property type="entry name" value="Peptidase S8/S53 domain"/>
    <property type="match status" value="1"/>
</dbReference>
<feature type="compositionally biased region" description="Polar residues" evidence="6">
    <location>
        <begin position="23"/>
        <end position="32"/>
    </location>
</feature>
<protein>
    <submittedName>
        <fullName evidence="10">S8 family serine peptidase</fullName>
    </submittedName>
</protein>
<dbReference type="InterPro" id="IPR003137">
    <property type="entry name" value="PA_domain"/>
</dbReference>
<evidence type="ECO:0000256" key="2">
    <source>
        <dbReference type="ARBA" id="ARBA00022670"/>
    </source>
</evidence>
<organism evidence="10 11">
    <name type="scientific">Dokdonella soli</name>
    <dbReference type="NCBI Taxonomy" id="529810"/>
    <lineage>
        <taxon>Bacteria</taxon>
        <taxon>Pseudomonadati</taxon>
        <taxon>Pseudomonadota</taxon>
        <taxon>Gammaproteobacteria</taxon>
        <taxon>Lysobacterales</taxon>
        <taxon>Rhodanobacteraceae</taxon>
        <taxon>Dokdonella</taxon>
    </lineage>
</organism>
<feature type="active site" description="Charge relay system" evidence="5">
    <location>
        <position position="264"/>
    </location>
</feature>
<feature type="domain" description="PA" evidence="8">
    <location>
        <begin position="441"/>
        <end position="527"/>
    </location>
</feature>
<feature type="active site" description="Charge relay system" evidence="5">
    <location>
        <position position="613"/>
    </location>
</feature>
<dbReference type="PRINTS" id="PR00723">
    <property type="entry name" value="SUBTILISIN"/>
</dbReference>
<proteinExistence type="inferred from homology"/>
<evidence type="ECO:0000256" key="4">
    <source>
        <dbReference type="ARBA" id="ARBA00022825"/>
    </source>
</evidence>
<evidence type="ECO:0000313" key="11">
    <source>
        <dbReference type="Proteomes" id="UP001501523"/>
    </source>
</evidence>
<feature type="active site" description="Charge relay system" evidence="5">
    <location>
        <position position="193"/>
    </location>
</feature>
<accession>A0ABN1ISC6</accession>
<evidence type="ECO:0000313" key="10">
    <source>
        <dbReference type="EMBL" id="GAA0720020.1"/>
    </source>
</evidence>
<dbReference type="Gene3D" id="3.50.30.30">
    <property type="match status" value="1"/>
</dbReference>
<keyword evidence="2 5" id="KW-0645">Protease</keyword>
<dbReference type="EMBL" id="BAAAEU010000024">
    <property type="protein sequence ID" value="GAA0720020.1"/>
    <property type="molecule type" value="Genomic_DNA"/>
</dbReference>
<name>A0ABN1ISC6_9GAMM</name>
<sequence length="1574" mass="166316">MPPKAGATAVDSAGVHQGHPGGLNQQVKPSSRSKFIAEPDRNGTDVYIVRLHDLSVATYDGRVRGYAATKDALQHHSMSARSPISNAAPVAAYRQYLQSRHEAVLAAAHSKGIDAPVRRHFTDSINGFTVALTQQQASTLAQLPQVAYVQRSDLRPMLTDRGPEFIGAKTVWTGGSNSGLPYQGEGIVVGMLDSGANTDHPSFAAVGGDGYVHTNPLGSGHYLGDCAKGTAVCNDKLIGVWSWPVITNSYQGVRPPSGEDYNGHGSHTASTAAGNVVNNVPLVGSSLGDGAGTPTGFSFAKVSGVAPHANIIAYQVCFPTGGCPDEAVITAVDQAIQDGVDVINFSIGGNERFPWDDALALSFLSARAAGIAIAAAAGNNGPNFFTLSHSAPWYLAVAASTHDRVLNIPQKQLTLTGGATAPPAFATDPSTTYGGISASGVTGILVNATGDGLCANPFAAGTFTSNQIVVCKRGAVAHLAKAANVRAGGAGGFVLVNAGYPNDLDDLSNDVYPLPGVQLHSWDGQALQAWMADGVSAHNATISATTITRSLDPATGDQLADFSSRGPSSTFEGSLSPGISAPGVDIFAAFADEHPFDPGSALSRDWALESGTSMASPHVAGAMALVRQAHPDWTAAEVQSALQMTASQTVTYGATPYTPAKPAGTYRAGSGRVDVLAAVNAGLVMDESAANFTWANPHNGGDVLQLNLPQLVDSHCRDVCSWIRTVTATRDGTWTVSAGPWTFDRWSTGEGEISQNGIRFDAYPATFTLRAGESKSILLRADLTDAQFRYDGTTHTSASEQIELWSKVLFTPSNSAIPAAHWPISVNFDHGVLPKTLELNAHRDQGSYRLHNVNLPAMASTSYRTYGLTRPSVQDISLNQDIDHIPPQDDGDYSHNNTRTYLVDVPAGSARLVVENLKNVATTADARWKAGWLTIYVGIDSNGTGVPDFTNETLCVSNTEVELNYCSISHPDAGRYWVFINNVRGGLADGDPTIILDTYRLATAVVPETPGVGVQVSGPASTTGAPVDLDLNWNLPPMATDDVAYAAFDVGLGNAPGSVGFVPVKITRGGDDVGMTVSQTRARPGDVIDVHMHVRENDSGMDRFFNLQSILPSGLTLVPGSATVNTSAQRANLSVAGNSLQIAGTQKDSENWPRDYVVTTSRNDPLCRTPIFSANGQSSSGGFVGLVKTLGLQPNFGGHADLYATASATIPLANYWDGGYSLYNNSEFFSYPDLQISPQGWVIMEPNFGYTMFLHQKFPYLTLPYTPMIGVLWKGTPQGLGFNGPSAVDALATPLNISMDPSQTTGMAVAYGTNSHDLIFEWVGARSEHIDLNTGVTTTLDDKYDFELLLNRDYRFGDGEFEMIMAYDNLNFGSQASQGSIGVQGYHGPLTSFGPLNGDLAVNYAYNDLQSKLSNGLLVCYDYRGPESTQFDLNFKVRVSELAAGTNQLLHWASHIDGMTDRNVDAVIQVVGNLTLAGIADQITAPNTTLHDIPVLYHDNGTGPDTVSVSGAHVTAVVHGNAPGDTFDLIPDPNFVGSTVVTVTVSDQNNPSDHASTSFSLLIGSDTIFANGFE</sequence>
<dbReference type="Pfam" id="PF02225">
    <property type="entry name" value="PA"/>
    <property type="match status" value="1"/>
</dbReference>
<dbReference type="PANTHER" id="PTHR10795">
    <property type="entry name" value="PROPROTEIN CONVERTASE SUBTILISIN/KEXIN"/>
    <property type="match status" value="1"/>
</dbReference>
<dbReference type="SUPFAM" id="SSF52743">
    <property type="entry name" value="Subtilisin-like"/>
    <property type="match status" value="1"/>
</dbReference>
<dbReference type="InterPro" id="IPR023828">
    <property type="entry name" value="Peptidase_S8_Ser-AS"/>
</dbReference>
<dbReference type="CDD" id="cd02120">
    <property type="entry name" value="PA_subtilisin_like"/>
    <property type="match status" value="1"/>
</dbReference>
<feature type="domain" description="Inhibitor I9" evidence="9">
    <location>
        <begin position="47"/>
        <end position="152"/>
    </location>
</feature>
<evidence type="ECO:0000256" key="5">
    <source>
        <dbReference type="PROSITE-ProRule" id="PRU01240"/>
    </source>
</evidence>
<comment type="caution">
    <text evidence="10">The sequence shown here is derived from an EMBL/GenBank/DDBJ whole genome shotgun (WGS) entry which is preliminary data.</text>
</comment>
<evidence type="ECO:0000259" key="7">
    <source>
        <dbReference type="Pfam" id="PF00082"/>
    </source>
</evidence>
<dbReference type="Pfam" id="PF05922">
    <property type="entry name" value="Inhibitor_I9"/>
    <property type="match status" value="1"/>
</dbReference>
<evidence type="ECO:0000256" key="3">
    <source>
        <dbReference type="ARBA" id="ARBA00022801"/>
    </source>
</evidence>
<feature type="domain" description="Peptidase S8/S53" evidence="7">
    <location>
        <begin position="184"/>
        <end position="649"/>
    </location>
</feature>
<reference evidence="10 11" key="1">
    <citation type="journal article" date="2019" name="Int. J. Syst. Evol. Microbiol.">
        <title>The Global Catalogue of Microorganisms (GCM) 10K type strain sequencing project: providing services to taxonomists for standard genome sequencing and annotation.</title>
        <authorList>
            <consortium name="The Broad Institute Genomics Platform"/>
            <consortium name="The Broad Institute Genome Sequencing Center for Infectious Disease"/>
            <person name="Wu L."/>
            <person name="Ma J."/>
        </authorList>
    </citation>
    <scope>NUCLEOTIDE SEQUENCE [LARGE SCALE GENOMIC DNA]</scope>
    <source>
        <strain evidence="10 11">JCM 15421</strain>
    </source>
</reference>
<evidence type="ECO:0000259" key="9">
    <source>
        <dbReference type="Pfam" id="PF05922"/>
    </source>
</evidence>
<keyword evidence="4 5" id="KW-0720">Serine protease</keyword>
<dbReference type="Pfam" id="PF00082">
    <property type="entry name" value="Peptidase_S8"/>
    <property type="match status" value="1"/>
</dbReference>
<evidence type="ECO:0000256" key="6">
    <source>
        <dbReference type="SAM" id="MobiDB-lite"/>
    </source>
</evidence>
<dbReference type="PROSITE" id="PS51892">
    <property type="entry name" value="SUBTILASE"/>
    <property type="match status" value="1"/>
</dbReference>
<dbReference type="PROSITE" id="PS00138">
    <property type="entry name" value="SUBTILASE_SER"/>
    <property type="match status" value="1"/>
</dbReference>
<feature type="region of interest" description="Disordered" evidence="6">
    <location>
        <begin position="1"/>
        <end position="32"/>
    </location>
</feature>
<dbReference type="InterPro" id="IPR045051">
    <property type="entry name" value="SBT"/>
</dbReference>
<comment type="similarity">
    <text evidence="1 5">Belongs to the peptidase S8 family.</text>
</comment>
<dbReference type="InterPro" id="IPR034197">
    <property type="entry name" value="Peptidases_S8_3"/>
</dbReference>
<dbReference type="InterPro" id="IPR000209">
    <property type="entry name" value="Peptidase_S8/S53_dom"/>
</dbReference>
<dbReference type="InterPro" id="IPR015500">
    <property type="entry name" value="Peptidase_S8_subtilisin-rel"/>
</dbReference>
<gene>
    <name evidence="10" type="ORF">GCM10009105_29040</name>
</gene>
<dbReference type="InterPro" id="IPR036852">
    <property type="entry name" value="Peptidase_S8/S53_dom_sf"/>
</dbReference>
<dbReference type="Proteomes" id="UP001501523">
    <property type="component" value="Unassembled WGS sequence"/>
</dbReference>
<dbReference type="InterPro" id="IPR010259">
    <property type="entry name" value="S8pro/Inhibitor_I9"/>
</dbReference>
<dbReference type="CDD" id="cd04852">
    <property type="entry name" value="Peptidases_S8_3"/>
    <property type="match status" value="1"/>
</dbReference>